<dbReference type="GO" id="GO:0006355">
    <property type="term" value="P:regulation of DNA-templated transcription"/>
    <property type="evidence" value="ECO:0007669"/>
    <property type="project" value="InterPro"/>
</dbReference>
<keyword evidence="5 7" id="KW-0238">DNA-binding</keyword>
<dbReference type="GO" id="GO:0000156">
    <property type="term" value="F:phosphorelay response regulator activity"/>
    <property type="evidence" value="ECO:0007669"/>
    <property type="project" value="TreeGrafter"/>
</dbReference>
<evidence type="ECO:0000256" key="3">
    <source>
        <dbReference type="ARBA" id="ARBA00023012"/>
    </source>
</evidence>
<keyword evidence="4" id="KW-0805">Transcription regulation</keyword>
<comment type="caution">
    <text evidence="9">The sequence shown here is derived from an EMBL/GenBank/DDBJ whole genome shotgun (WGS) entry which is preliminary data.</text>
</comment>
<evidence type="ECO:0000256" key="5">
    <source>
        <dbReference type="ARBA" id="ARBA00023125"/>
    </source>
</evidence>
<dbReference type="Gene3D" id="1.10.10.10">
    <property type="entry name" value="Winged helix-like DNA-binding domain superfamily/Winged helix DNA-binding domain"/>
    <property type="match status" value="1"/>
</dbReference>
<name>A0A4V3WFA3_9BACL</name>
<dbReference type="Proteomes" id="UP000310636">
    <property type="component" value="Unassembled WGS sequence"/>
</dbReference>
<dbReference type="PROSITE" id="PS51755">
    <property type="entry name" value="OMPR_PHOB"/>
    <property type="match status" value="1"/>
</dbReference>
<proteinExistence type="predicted"/>
<dbReference type="EMBL" id="SSOB01000013">
    <property type="protein sequence ID" value="THF79560.1"/>
    <property type="molecule type" value="Genomic_DNA"/>
</dbReference>
<evidence type="ECO:0000256" key="2">
    <source>
        <dbReference type="ARBA" id="ARBA00022553"/>
    </source>
</evidence>
<evidence type="ECO:0000256" key="1">
    <source>
        <dbReference type="ARBA" id="ARBA00004496"/>
    </source>
</evidence>
<dbReference type="PANTHER" id="PTHR48111">
    <property type="entry name" value="REGULATOR OF RPOS"/>
    <property type="match status" value="1"/>
</dbReference>
<comment type="subcellular location">
    <subcellularLocation>
        <location evidence="1">Cytoplasm</location>
    </subcellularLocation>
</comment>
<dbReference type="OrthoDB" id="2652196at2"/>
<dbReference type="RefSeq" id="WP_136370096.1">
    <property type="nucleotide sequence ID" value="NZ_SSOB01000013.1"/>
</dbReference>
<dbReference type="GO" id="GO:0005829">
    <property type="term" value="C:cytosol"/>
    <property type="evidence" value="ECO:0007669"/>
    <property type="project" value="TreeGrafter"/>
</dbReference>
<keyword evidence="3" id="KW-0902">Two-component regulatory system</keyword>
<evidence type="ECO:0000259" key="8">
    <source>
        <dbReference type="PROSITE" id="PS51755"/>
    </source>
</evidence>
<evidence type="ECO:0000313" key="10">
    <source>
        <dbReference type="Proteomes" id="UP000310636"/>
    </source>
</evidence>
<feature type="DNA-binding region" description="OmpR/PhoB-type" evidence="7">
    <location>
        <begin position="151"/>
        <end position="249"/>
    </location>
</feature>
<sequence length="250" mass="27301">MQSVRPNESVSDAVVAGLEGAFCTTTRRIAVISAFPAALKQLVAELMTRCYDVLVFHHAQDPVLPLLDNDLVIVDRTTIQDESAPSFMNESTGVLYLVRQTDSGTSGSGRSLVWPGPVQEAVRVIAEITSEKQTVSSGEGDPVFGIAAQAEQMLRFKDLLIDLKRMQTYASGVKIDLTKTEFDLLRLLISAGGVLSRQAIMEALWGTDYFGGSNSIDVHIKSLRQKLGDNPKHPQYIATVRGFGYRIALD</sequence>
<gene>
    <name evidence="9" type="ORF">E6C55_12340</name>
</gene>
<dbReference type="CDD" id="cd00383">
    <property type="entry name" value="trans_reg_C"/>
    <property type="match status" value="1"/>
</dbReference>
<organism evidence="9 10">
    <name type="scientific">Cohnella fermenti</name>
    <dbReference type="NCBI Taxonomy" id="2565925"/>
    <lineage>
        <taxon>Bacteria</taxon>
        <taxon>Bacillati</taxon>
        <taxon>Bacillota</taxon>
        <taxon>Bacilli</taxon>
        <taxon>Bacillales</taxon>
        <taxon>Paenibacillaceae</taxon>
        <taxon>Cohnella</taxon>
    </lineage>
</organism>
<dbReference type="SUPFAM" id="SSF46894">
    <property type="entry name" value="C-terminal effector domain of the bipartite response regulators"/>
    <property type="match status" value="1"/>
</dbReference>
<protein>
    <submittedName>
        <fullName evidence="9">Winged helix-turn-helix transcriptional regulator</fullName>
    </submittedName>
</protein>
<keyword evidence="10" id="KW-1185">Reference proteome</keyword>
<dbReference type="InterPro" id="IPR039420">
    <property type="entry name" value="WalR-like"/>
</dbReference>
<accession>A0A4V3WFA3</accession>
<dbReference type="PANTHER" id="PTHR48111:SF1">
    <property type="entry name" value="TWO-COMPONENT RESPONSE REGULATOR ORR33"/>
    <property type="match status" value="1"/>
</dbReference>
<dbReference type="GO" id="GO:0000976">
    <property type="term" value="F:transcription cis-regulatory region binding"/>
    <property type="evidence" value="ECO:0007669"/>
    <property type="project" value="TreeGrafter"/>
</dbReference>
<dbReference type="InterPro" id="IPR001867">
    <property type="entry name" value="OmpR/PhoB-type_DNA-bd"/>
</dbReference>
<dbReference type="FunFam" id="1.10.10.10:FF:000018">
    <property type="entry name" value="DNA-binding response regulator ResD"/>
    <property type="match status" value="1"/>
</dbReference>
<dbReference type="AlphaFoldDB" id="A0A4V3WFA3"/>
<dbReference type="InterPro" id="IPR016032">
    <property type="entry name" value="Sig_transdc_resp-reg_C-effctor"/>
</dbReference>
<evidence type="ECO:0000256" key="6">
    <source>
        <dbReference type="ARBA" id="ARBA00023163"/>
    </source>
</evidence>
<dbReference type="InterPro" id="IPR036388">
    <property type="entry name" value="WH-like_DNA-bd_sf"/>
</dbReference>
<dbReference type="Pfam" id="PF00486">
    <property type="entry name" value="Trans_reg_C"/>
    <property type="match status" value="1"/>
</dbReference>
<evidence type="ECO:0000256" key="7">
    <source>
        <dbReference type="PROSITE-ProRule" id="PRU01091"/>
    </source>
</evidence>
<dbReference type="GO" id="GO:0032993">
    <property type="term" value="C:protein-DNA complex"/>
    <property type="evidence" value="ECO:0007669"/>
    <property type="project" value="TreeGrafter"/>
</dbReference>
<feature type="domain" description="OmpR/PhoB-type" evidence="8">
    <location>
        <begin position="151"/>
        <end position="249"/>
    </location>
</feature>
<evidence type="ECO:0000256" key="4">
    <source>
        <dbReference type="ARBA" id="ARBA00023015"/>
    </source>
</evidence>
<dbReference type="SMART" id="SM00862">
    <property type="entry name" value="Trans_reg_C"/>
    <property type="match status" value="1"/>
</dbReference>
<reference evidence="9 10" key="1">
    <citation type="submission" date="2019-04" db="EMBL/GenBank/DDBJ databases">
        <title>Cohnella sp. nov. isolated from preserved vegetables.</title>
        <authorList>
            <person name="Lin S.-Y."/>
            <person name="Hung M.-H."/>
            <person name="Young C.-C."/>
        </authorList>
    </citation>
    <scope>NUCLEOTIDE SEQUENCE [LARGE SCALE GENOMIC DNA]</scope>
    <source>
        <strain evidence="9 10">CC-MHH1044</strain>
    </source>
</reference>
<keyword evidence="2" id="KW-0597">Phosphoprotein</keyword>
<keyword evidence="6" id="KW-0804">Transcription</keyword>
<evidence type="ECO:0000313" key="9">
    <source>
        <dbReference type="EMBL" id="THF79560.1"/>
    </source>
</evidence>